<feature type="non-terminal residue" evidence="2">
    <location>
        <position position="1"/>
    </location>
</feature>
<gene>
    <name evidence="2" type="ORF">PGLA1383_LOCUS33342</name>
</gene>
<feature type="compositionally biased region" description="Low complexity" evidence="1">
    <location>
        <begin position="41"/>
        <end position="64"/>
    </location>
</feature>
<reference evidence="2" key="1">
    <citation type="submission" date="2021-02" db="EMBL/GenBank/DDBJ databases">
        <authorList>
            <person name="Dougan E. K."/>
            <person name="Rhodes N."/>
            <person name="Thang M."/>
            <person name="Chan C."/>
        </authorList>
    </citation>
    <scope>NUCLEOTIDE SEQUENCE</scope>
</reference>
<name>A0A813FPH1_POLGL</name>
<feature type="compositionally biased region" description="Polar residues" evidence="1">
    <location>
        <begin position="89"/>
        <end position="111"/>
    </location>
</feature>
<keyword evidence="3" id="KW-1185">Reference proteome</keyword>
<accession>A0A813FPH1</accession>
<evidence type="ECO:0000313" key="2">
    <source>
        <dbReference type="EMBL" id="CAE8615631.1"/>
    </source>
</evidence>
<sequence>ANTSSAMADSLRPAAPPPRCVSNLRGRASPVRQRSISPLRSVSPNGRASASSSRAVPSGASSRPDGGPPKPVEPSISAAAAAAWHRGSPRNNLMHSATQPLHQVSRQSSSPALLVEPAPQMATWSSGLGSAHCACARQLQPQPVPMHRVVVRSPSAPSLVRPVASHEEGSSSSATTEALVHSTDPRSGGWSASTQPPHGSWVVPQLPLHPAQLLSREAAARGDGSLTPQQAALTPKTT</sequence>
<feature type="region of interest" description="Disordered" evidence="1">
    <location>
        <begin position="157"/>
        <end position="238"/>
    </location>
</feature>
<evidence type="ECO:0000256" key="1">
    <source>
        <dbReference type="SAM" id="MobiDB-lite"/>
    </source>
</evidence>
<evidence type="ECO:0000313" key="3">
    <source>
        <dbReference type="Proteomes" id="UP000654075"/>
    </source>
</evidence>
<protein>
    <submittedName>
        <fullName evidence="2">Uncharacterized protein</fullName>
    </submittedName>
</protein>
<feature type="non-terminal residue" evidence="2">
    <location>
        <position position="238"/>
    </location>
</feature>
<dbReference type="AlphaFoldDB" id="A0A813FPH1"/>
<proteinExistence type="predicted"/>
<dbReference type="EMBL" id="CAJNNV010025673">
    <property type="protein sequence ID" value="CAE8615631.1"/>
    <property type="molecule type" value="Genomic_DNA"/>
</dbReference>
<feature type="region of interest" description="Disordered" evidence="1">
    <location>
        <begin position="1"/>
        <end position="111"/>
    </location>
</feature>
<feature type="compositionally biased region" description="Polar residues" evidence="1">
    <location>
        <begin position="226"/>
        <end position="238"/>
    </location>
</feature>
<organism evidence="2 3">
    <name type="scientific">Polarella glacialis</name>
    <name type="common">Dinoflagellate</name>
    <dbReference type="NCBI Taxonomy" id="89957"/>
    <lineage>
        <taxon>Eukaryota</taxon>
        <taxon>Sar</taxon>
        <taxon>Alveolata</taxon>
        <taxon>Dinophyceae</taxon>
        <taxon>Suessiales</taxon>
        <taxon>Suessiaceae</taxon>
        <taxon>Polarella</taxon>
    </lineage>
</organism>
<comment type="caution">
    <text evidence="2">The sequence shown here is derived from an EMBL/GenBank/DDBJ whole genome shotgun (WGS) entry which is preliminary data.</text>
</comment>
<dbReference type="Proteomes" id="UP000654075">
    <property type="component" value="Unassembled WGS sequence"/>
</dbReference>